<comment type="catalytic activity">
    <reaction evidence="3">
        <text>1-O-hexadecyl-2-acetyl-sn-glycero-3-phosphate + H2O = 1-O-hexadecyl-sn-glycero-3-phosphate + acetate + H(+)</text>
        <dbReference type="Rhea" id="RHEA:41704"/>
        <dbReference type="ChEBI" id="CHEBI:15377"/>
        <dbReference type="ChEBI" id="CHEBI:15378"/>
        <dbReference type="ChEBI" id="CHEBI:30089"/>
        <dbReference type="ChEBI" id="CHEBI:77580"/>
        <dbReference type="ChEBI" id="CHEBI:78385"/>
    </reaction>
    <physiologicalReaction direction="left-to-right" evidence="3">
        <dbReference type="Rhea" id="RHEA:41705"/>
    </physiologicalReaction>
</comment>
<organism evidence="7 8">
    <name type="scientific">Gymnodraco acuticeps</name>
    <name type="common">Antarctic dragonfish</name>
    <dbReference type="NCBI Taxonomy" id="8218"/>
    <lineage>
        <taxon>Eukaryota</taxon>
        <taxon>Metazoa</taxon>
        <taxon>Chordata</taxon>
        <taxon>Craniata</taxon>
        <taxon>Vertebrata</taxon>
        <taxon>Euteleostomi</taxon>
        <taxon>Actinopterygii</taxon>
        <taxon>Neopterygii</taxon>
        <taxon>Teleostei</taxon>
        <taxon>Neoteleostei</taxon>
        <taxon>Acanthomorphata</taxon>
        <taxon>Eupercaria</taxon>
        <taxon>Perciformes</taxon>
        <taxon>Notothenioidei</taxon>
        <taxon>Bathydraconidae</taxon>
        <taxon>Gymnodraco</taxon>
    </lineage>
</organism>
<evidence type="ECO:0000256" key="4">
    <source>
        <dbReference type="ARBA" id="ARBA00048078"/>
    </source>
</evidence>
<evidence type="ECO:0000259" key="6">
    <source>
        <dbReference type="Pfam" id="PF13472"/>
    </source>
</evidence>
<evidence type="ECO:0000256" key="1">
    <source>
        <dbReference type="ARBA" id="ARBA00013201"/>
    </source>
</evidence>
<proteinExistence type="predicted"/>
<evidence type="ECO:0000313" key="7">
    <source>
        <dbReference type="Proteomes" id="UP000515161"/>
    </source>
</evidence>
<name>A0A6P8SRD4_GYMAC</name>
<dbReference type="EC" id="3.1.1.47" evidence="1"/>
<dbReference type="GeneID" id="117533556"/>
<dbReference type="RefSeq" id="XP_034053254.1">
    <property type="nucleotide sequence ID" value="XM_034197363.1"/>
</dbReference>
<dbReference type="InterPro" id="IPR036514">
    <property type="entry name" value="SGNH_hydro_sf"/>
</dbReference>
<dbReference type="InterPro" id="IPR039754">
    <property type="entry name" value="Esf1"/>
</dbReference>
<dbReference type="GO" id="GO:0003723">
    <property type="term" value="F:RNA binding"/>
    <property type="evidence" value="ECO:0007669"/>
    <property type="project" value="TreeGrafter"/>
</dbReference>
<comment type="catalytic activity">
    <reaction evidence="4">
        <text>a 1-O-alkyl-2-acetyl-sn-glycero-3-phosphocholine + H2O = a 1-O-alkyl-sn-glycero-3-phosphocholine + acetate + H(+)</text>
        <dbReference type="Rhea" id="RHEA:17777"/>
        <dbReference type="ChEBI" id="CHEBI:15377"/>
        <dbReference type="ChEBI" id="CHEBI:15378"/>
        <dbReference type="ChEBI" id="CHEBI:30089"/>
        <dbReference type="ChEBI" id="CHEBI:30909"/>
        <dbReference type="ChEBI" id="CHEBI:36707"/>
        <dbReference type="EC" id="3.1.1.47"/>
    </reaction>
    <physiologicalReaction direction="left-to-right" evidence="4">
        <dbReference type="Rhea" id="RHEA:17778"/>
    </physiologicalReaction>
</comment>
<feature type="region of interest" description="Disordered" evidence="5">
    <location>
        <begin position="50"/>
        <end position="91"/>
    </location>
</feature>
<evidence type="ECO:0000256" key="5">
    <source>
        <dbReference type="SAM" id="MobiDB-lite"/>
    </source>
</evidence>
<dbReference type="GO" id="GO:0006364">
    <property type="term" value="P:rRNA processing"/>
    <property type="evidence" value="ECO:0007669"/>
    <property type="project" value="InterPro"/>
</dbReference>
<feature type="domain" description="SGNH hydrolase-type esterase" evidence="6">
    <location>
        <begin position="233"/>
        <end position="348"/>
    </location>
</feature>
<dbReference type="SUPFAM" id="SSF52266">
    <property type="entry name" value="SGNH hydrolase"/>
    <property type="match status" value="1"/>
</dbReference>
<dbReference type="GO" id="GO:0003847">
    <property type="term" value="F:1-alkyl-2-acetylglycerophosphocholine esterase activity"/>
    <property type="evidence" value="ECO:0007669"/>
    <property type="project" value="UniProtKB-EC"/>
</dbReference>
<evidence type="ECO:0000313" key="8">
    <source>
        <dbReference type="RefSeq" id="XP_034053254.1"/>
    </source>
</evidence>
<evidence type="ECO:0000256" key="3">
    <source>
        <dbReference type="ARBA" id="ARBA00035804"/>
    </source>
</evidence>
<sequence>MSSNKKGGDERFLRVQKDPRFWEMPERERKIDKRFQSMFHDKRFTEKYTVNKRGRPINQTSTEDLKHFYNVSSSEDEDDDEEGVKSKKKKEVKEELVKVEIEVKVEKEVKVKVEKEVKVEIEVKEELVKVEIEVKVEKEVKVKVEKEVKESKDVKAEGPPSERGVRVIEEDELVRYTAAEKTFAVRKGLPVYLLAASICQGVEEQIPHLTAAYVHPDTFLARSLEQHAWKFDRVTGEALVVVHIGTDDVASGLSPAAIVGQMEALIDRIQHGHAEPLYVAVCSILPRLVDNQRTMGTVRDTNRRFHELCRRKKDTIHLPTGKLFLHHRQIIQNYFTGDGVHLNVEGKKVLFNYLKTFLWHFCKHS</sequence>
<evidence type="ECO:0000256" key="2">
    <source>
        <dbReference type="ARBA" id="ARBA00023721"/>
    </source>
</evidence>
<reference evidence="8" key="1">
    <citation type="submission" date="2025-08" db="UniProtKB">
        <authorList>
            <consortium name="RefSeq"/>
        </authorList>
    </citation>
    <scope>IDENTIFICATION</scope>
</reference>
<dbReference type="PANTHER" id="PTHR12202:SF0">
    <property type="entry name" value="ESF1 HOMOLOG"/>
    <property type="match status" value="1"/>
</dbReference>
<dbReference type="InterPro" id="IPR013830">
    <property type="entry name" value="SGNH_hydro"/>
</dbReference>
<dbReference type="Gene3D" id="3.40.50.1110">
    <property type="entry name" value="SGNH hydrolase"/>
    <property type="match status" value="1"/>
</dbReference>
<dbReference type="Pfam" id="PF13472">
    <property type="entry name" value="Lipase_GDSL_2"/>
    <property type="match status" value="1"/>
</dbReference>
<comment type="catalytic activity">
    <reaction evidence="2">
        <text>1-O-hexadecyl-2-acetyl-sn-glycero-3-phosphocholine + H2O = 1-O-hexadecyl-sn-glycero-3-phosphocholine + acetate + H(+)</text>
        <dbReference type="Rhea" id="RHEA:40479"/>
        <dbReference type="ChEBI" id="CHEBI:15377"/>
        <dbReference type="ChEBI" id="CHEBI:15378"/>
        <dbReference type="ChEBI" id="CHEBI:30089"/>
        <dbReference type="ChEBI" id="CHEBI:44811"/>
        <dbReference type="ChEBI" id="CHEBI:64496"/>
    </reaction>
    <physiologicalReaction direction="left-to-right" evidence="2">
        <dbReference type="Rhea" id="RHEA:40480"/>
    </physiologicalReaction>
</comment>
<gene>
    <name evidence="8" type="primary">LOC117533556</name>
</gene>
<dbReference type="PANTHER" id="PTHR12202">
    <property type="entry name" value="ESF1 HOMOLOG"/>
    <property type="match status" value="1"/>
</dbReference>
<keyword evidence="7" id="KW-1185">Reference proteome</keyword>
<dbReference type="Proteomes" id="UP000515161">
    <property type="component" value="Unplaced"/>
</dbReference>
<dbReference type="AlphaFoldDB" id="A0A6P8SRD4"/>
<protein>
    <recommendedName>
        <fullName evidence="1">1-alkyl-2-acetylglycerophosphocholine esterase</fullName>
        <ecNumber evidence="1">3.1.1.47</ecNumber>
    </recommendedName>
</protein>
<accession>A0A6P8SRD4</accession>